<evidence type="ECO:0000313" key="3">
    <source>
        <dbReference type="EMBL" id="ANQ09233.1"/>
    </source>
</evidence>
<feature type="domain" description="Schizont-infected cell agglutination extracellular beta" evidence="2">
    <location>
        <begin position="248"/>
        <end position="417"/>
    </location>
</feature>
<dbReference type="VEuPathDB" id="PlasmoDB:PCOAH_00033890"/>
<proteinExistence type="predicted"/>
<name>A0A1B1E2J7_9APIC</name>
<dbReference type="GeneID" id="30910120"/>
<keyword evidence="4" id="KW-1185">Reference proteome</keyword>
<keyword evidence="1" id="KW-0175">Coiled coil</keyword>
<gene>
    <name evidence="3" type="ORF">PCOAH_00033890</name>
</gene>
<dbReference type="AlphaFoldDB" id="A0A1B1E2J7"/>
<feature type="coiled-coil region" evidence="1">
    <location>
        <begin position="198"/>
        <end position="228"/>
    </location>
</feature>
<dbReference type="RefSeq" id="XP_019915928.1">
    <property type="nucleotide sequence ID" value="XM_020060183.1"/>
</dbReference>
<reference evidence="4" key="1">
    <citation type="submission" date="2016-06" db="EMBL/GenBank/DDBJ databases">
        <title>First high quality genome sequence of Plasmodium coatneyi using continuous long reads from single molecule, real-time sequencing.</title>
        <authorList>
            <person name="Chien J.-T."/>
            <person name="Pakala S.B."/>
            <person name="Geraldo J.A."/>
            <person name="Lapp S.A."/>
            <person name="Barnwell J.W."/>
            <person name="Kissinger J.C."/>
            <person name="Galinski M.R."/>
            <person name="Humphrey J.C."/>
        </authorList>
    </citation>
    <scope>NUCLEOTIDE SEQUENCE [LARGE SCALE GENOMIC DNA]</scope>
    <source>
        <strain evidence="4">Hackeri</strain>
    </source>
</reference>
<evidence type="ECO:0000313" key="4">
    <source>
        <dbReference type="Proteomes" id="UP000092716"/>
    </source>
</evidence>
<dbReference type="Proteomes" id="UP000092716">
    <property type="component" value="Chromosome 11"/>
</dbReference>
<evidence type="ECO:0000256" key="1">
    <source>
        <dbReference type="SAM" id="Coils"/>
    </source>
</evidence>
<dbReference type="EMBL" id="CP016249">
    <property type="protein sequence ID" value="ANQ09233.1"/>
    <property type="molecule type" value="Genomic_DNA"/>
</dbReference>
<dbReference type="Pfam" id="PF12878">
    <property type="entry name" value="SICA_beta"/>
    <property type="match status" value="1"/>
</dbReference>
<accession>A0A1B1E2J7</accession>
<dbReference type="KEGG" id="pcot:PCOAH_00033890"/>
<protein>
    <submittedName>
        <fullName evidence="3">SICA antigen</fullName>
    </submittedName>
</protein>
<dbReference type="InterPro" id="IPR024285">
    <property type="entry name" value="SICA_extracell_b"/>
</dbReference>
<organism evidence="3 4">
    <name type="scientific">Plasmodium coatneyi</name>
    <dbReference type="NCBI Taxonomy" id="208452"/>
    <lineage>
        <taxon>Eukaryota</taxon>
        <taxon>Sar</taxon>
        <taxon>Alveolata</taxon>
        <taxon>Apicomplexa</taxon>
        <taxon>Aconoidasida</taxon>
        <taxon>Haemosporida</taxon>
        <taxon>Plasmodiidae</taxon>
        <taxon>Plasmodium</taxon>
    </lineage>
</organism>
<sequence length="486" mass="55848">MSEVIEMFKVYSRKKDEEQDTLYGHLYVLCDNNNIVGSYELYEGCVDEEFCKVLIRNWNIATKKNIDCAGKCGKDGKWKEIQPDAKCKIFNLWLAYYGMNVNSVLLESLYINEAMKSFWESSFTDGDKECNWESAKKVLSAKNMEEVREVFRHIQNEGGEGEMRKISQRRKEDQFLGKCKLNEGGKKESMGTYGNEIIQQINEEKEFIDSKKKELDQIKQKEEQQQLMAAPPPQAGGAANACSSEFKTHLNAVADKWFQLRGKNKKNTGHMSDFWNDVDTDGKNLLEKILKENQEADQYCNGNDDRQSGPLNEKERAACKLVAGGLHHIYSIQLKYQQGKQDNPVENQKFQQLVACMMLNVLVKKLEEEEKSSCSVKEGIKHAFSKSEQIKGDTNCKDYKNNECDLCKEEDYSECTIEGTKVKTKLDAILEQKNDKIQQALSTINTLCHRVQCATTKWFGNRTHNKDQAGWVSFIDLRIRQKHGND</sequence>
<evidence type="ECO:0000259" key="2">
    <source>
        <dbReference type="Pfam" id="PF12878"/>
    </source>
</evidence>